<dbReference type="EMBL" id="UINC01049245">
    <property type="protein sequence ID" value="SVB60783.1"/>
    <property type="molecule type" value="Genomic_DNA"/>
</dbReference>
<name>A0A382FEY2_9ZZZZ</name>
<proteinExistence type="predicted"/>
<evidence type="ECO:0008006" key="2">
    <source>
        <dbReference type="Google" id="ProtNLM"/>
    </source>
</evidence>
<evidence type="ECO:0000313" key="1">
    <source>
        <dbReference type="EMBL" id="SVB60783.1"/>
    </source>
</evidence>
<accession>A0A382FEY2</accession>
<feature type="non-terminal residue" evidence="1">
    <location>
        <position position="89"/>
    </location>
</feature>
<sequence length="89" mass="10532">MIDYHMHVENYYPFGRTPDTMPKGDDPMDTIRKFIHAARAADVNEIAITEHIYHFTVARDIVDKPWSDDKCFYDMDEYVTFLQNAQREG</sequence>
<protein>
    <recommendedName>
        <fullName evidence="2">Histidinol-phosphatase</fullName>
    </recommendedName>
</protein>
<dbReference type="AlphaFoldDB" id="A0A382FEY2"/>
<reference evidence="1" key="1">
    <citation type="submission" date="2018-05" db="EMBL/GenBank/DDBJ databases">
        <authorList>
            <person name="Lanie J.A."/>
            <person name="Ng W.-L."/>
            <person name="Kazmierczak K.M."/>
            <person name="Andrzejewski T.M."/>
            <person name="Davidsen T.M."/>
            <person name="Wayne K.J."/>
            <person name="Tettelin H."/>
            <person name="Glass J.I."/>
            <person name="Rusch D."/>
            <person name="Podicherti R."/>
            <person name="Tsui H.-C.T."/>
            <person name="Winkler M.E."/>
        </authorList>
    </citation>
    <scope>NUCLEOTIDE SEQUENCE</scope>
</reference>
<dbReference type="Gene3D" id="3.20.20.140">
    <property type="entry name" value="Metal-dependent hydrolases"/>
    <property type="match status" value="1"/>
</dbReference>
<organism evidence="1">
    <name type="scientific">marine metagenome</name>
    <dbReference type="NCBI Taxonomy" id="408172"/>
    <lineage>
        <taxon>unclassified sequences</taxon>
        <taxon>metagenomes</taxon>
        <taxon>ecological metagenomes</taxon>
    </lineage>
</organism>
<gene>
    <name evidence="1" type="ORF">METZ01_LOCUS213637</name>
</gene>